<keyword evidence="4" id="KW-1185">Reference proteome</keyword>
<dbReference type="Pfam" id="PF01425">
    <property type="entry name" value="Amidase"/>
    <property type="match status" value="2"/>
</dbReference>
<dbReference type="PANTHER" id="PTHR11895">
    <property type="entry name" value="TRANSAMIDASE"/>
    <property type="match status" value="1"/>
</dbReference>
<dbReference type="Proteomes" id="UP000663421">
    <property type="component" value="Chromosome"/>
</dbReference>
<evidence type="ECO:0000256" key="1">
    <source>
        <dbReference type="ARBA" id="ARBA00009199"/>
    </source>
</evidence>
<dbReference type="SUPFAM" id="SSF75304">
    <property type="entry name" value="Amidase signature (AS) enzymes"/>
    <property type="match status" value="1"/>
</dbReference>
<dbReference type="EMBL" id="CP065050">
    <property type="protein sequence ID" value="QPI60815.1"/>
    <property type="molecule type" value="Genomic_DNA"/>
</dbReference>
<dbReference type="PANTHER" id="PTHR11895:SF7">
    <property type="entry name" value="GLUTAMYL-TRNA(GLN) AMIDOTRANSFERASE SUBUNIT A, MITOCHONDRIAL"/>
    <property type="match status" value="1"/>
</dbReference>
<dbReference type="Gene3D" id="3.90.1300.10">
    <property type="entry name" value="Amidase signature (AS) domain"/>
    <property type="match status" value="2"/>
</dbReference>
<dbReference type="InterPro" id="IPR023631">
    <property type="entry name" value="Amidase_dom"/>
</dbReference>
<dbReference type="InterPro" id="IPR036928">
    <property type="entry name" value="AS_sf"/>
</dbReference>
<feature type="domain" description="Amidase" evidence="2">
    <location>
        <begin position="297"/>
        <end position="382"/>
    </location>
</feature>
<evidence type="ECO:0000313" key="3">
    <source>
        <dbReference type="EMBL" id="QPI60815.1"/>
    </source>
</evidence>
<name>A0ABX6WJL1_STRMQ</name>
<dbReference type="InterPro" id="IPR000120">
    <property type="entry name" value="Amidase"/>
</dbReference>
<proteinExistence type="inferred from homology"/>
<organism evidence="3 4">
    <name type="scientific">Streptomyces malaysiensis</name>
    <dbReference type="NCBI Taxonomy" id="92644"/>
    <lineage>
        <taxon>Bacteria</taxon>
        <taxon>Bacillati</taxon>
        <taxon>Actinomycetota</taxon>
        <taxon>Actinomycetes</taxon>
        <taxon>Kitasatosporales</taxon>
        <taxon>Streptomycetaceae</taxon>
        <taxon>Streptomyces</taxon>
        <taxon>Streptomyces violaceusniger group</taxon>
    </lineage>
</organism>
<feature type="domain" description="Amidase" evidence="2">
    <location>
        <begin position="91"/>
        <end position="258"/>
    </location>
</feature>
<comment type="similarity">
    <text evidence="1">Belongs to the amidase family.</text>
</comment>
<evidence type="ECO:0000313" key="4">
    <source>
        <dbReference type="Proteomes" id="UP000663421"/>
    </source>
</evidence>
<reference evidence="3 4" key="1">
    <citation type="submission" date="2020-11" db="EMBL/GenBank/DDBJ databases">
        <title>Complete genome sequence unveiled secondary metabolic potentials in Streptomyces solisilvae HNM0141.</title>
        <authorList>
            <person name="Huang X."/>
        </authorList>
    </citation>
    <scope>NUCLEOTIDE SEQUENCE [LARGE SCALE GENOMIC DNA]</scope>
    <source>
        <strain evidence="3 4">HNM0141</strain>
    </source>
</reference>
<accession>A0ABX6WJL1</accession>
<evidence type="ECO:0000259" key="2">
    <source>
        <dbReference type="Pfam" id="PF01425"/>
    </source>
</evidence>
<sequence length="392" mass="40175">MADIAPARWAELSACEIASLVREGRGTAQTMTEAALHAIAERDAGVRAFTEVWADTARAHAAEVQARVKAGERLPLAGVPIGIKAGEGTGSVQSQRMIEAGCVPVGATSVPVVSNAADWQTWGHTDRGPTLNPLNPAWSPGGSSAGSAAAVASGMVPLATGSDGAGSVRIPAAWCAVYGLKPTNGTVPARDAAGLNIAGPLARDAQDLRAAFKALAGAGAGADAGTGTPVRRPLRAAWSATLGIADTDPEVAARVRSFVGTAFGADRLLVDEPDIRLPDPAPCWMALRGHRAAPAEQVEVVRRELHTAVDALFGAYDVLATPTTPHPPHGHSGPGNRMSVALTWAFNITGHPAVSLPAGRTPAGDVVGLQFIARHGREADLLALAETSGRRR</sequence>
<protein>
    <submittedName>
        <fullName evidence="3">Amidase</fullName>
    </submittedName>
</protein>
<gene>
    <name evidence="3" type="ORF">I1A49_43165</name>
</gene>